<sequence length="179" mass="20087">MNPFVQRSQAAWHRVGFVSQFPDLQLEDDCSRIAPSCKAFNIPKTNVGPPVEADIDLPGDLKEQVLVFRYKGKIHAIDHVSASKMESLAQANPSQQCPHSSFPLSQGSLFDIEDFGITLSAGLTCPKHGWSFDIFSGQADRGNYKLKVWEVQLRDPQTKDESSDSIDQEVWVRRKQRIG</sequence>
<evidence type="ECO:0000256" key="4">
    <source>
        <dbReference type="ARBA" id="ARBA00023014"/>
    </source>
</evidence>
<feature type="domain" description="Rieske" evidence="6">
    <location>
        <begin position="94"/>
        <end position="160"/>
    </location>
</feature>
<proteinExistence type="predicted"/>
<dbReference type="Proteomes" id="UP000325395">
    <property type="component" value="Unassembled WGS sequence"/>
</dbReference>
<keyword evidence="3" id="KW-0408">Iron</keyword>
<evidence type="ECO:0000259" key="6">
    <source>
        <dbReference type="PROSITE" id="PS51296"/>
    </source>
</evidence>
<evidence type="ECO:0000256" key="5">
    <source>
        <dbReference type="ARBA" id="ARBA00034078"/>
    </source>
</evidence>
<dbReference type="InterPro" id="IPR017941">
    <property type="entry name" value="Rieske_2Fe-2S"/>
</dbReference>
<protein>
    <recommendedName>
        <fullName evidence="6">Rieske domain-containing protein</fullName>
    </recommendedName>
</protein>
<evidence type="ECO:0000313" key="7">
    <source>
        <dbReference type="EMBL" id="KAE8415278.1"/>
    </source>
</evidence>
<keyword evidence="4" id="KW-0411">Iron-sulfur</keyword>
<dbReference type="PANTHER" id="PTHR21496:SF0">
    <property type="entry name" value="RIESKE DOMAIN-CONTAINING PROTEIN"/>
    <property type="match status" value="1"/>
</dbReference>
<keyword evidence="2" id="KW-0479">Metal-binding</keyword>
<dbReference type="SUPFAM" id="SSF50022">
    <property type="entry name" value="ISP domain"/>
    <property type="match status" value="1"/>
</dbReference>
<reference evidence="7 8" key="1">
    <citation type="submission" date="2019-04" db="EMBL/GenBank/DDBJ databases">
        <authorList>
            <consortium name="DOE Joint Genome Institute"/>
            <person name="Mondo S."/>
            <person name="Kjaerbolling I."/>
            <person name="Vesth T."/>
            <person name="Frisvad J.C."/>
            <person name="Nybo J.L."/>
            <person name="Theobald S."/>
            <person name="Kildgaard S."/>
            <person name="Isbrandt T."/>
            <person name="Kuo A."/>
            <person name="Sato A."/>
            <person name="Lyhne E.K."/>
            <person name="Kogle M.E."/>
            <person name="Wiebenga A."/>
            <person name="Kun R.S."/>
            <person name="Lubbers R.J."/>
            <person name="Makela M.R."/>
            <person name="Barry K."/>
            <person name="Chovatia M."/>
            <person name="Clum A."/>
            <person name="Daum C."/>
            <person name="Haridas S."/>
            <person name="He G."/>
            <person name="LaButti K."/>
            <person name="Lipzen A."/>
            <person name="Riley R."/>
            <person name="Salamov A."/>
            <person name="Simmons B.A."/>
            <person name="Magnuson J.K."/>
            <person name="Henrissat B."/>
            <person name="Mortensen U.H."/>
            <person name="Larsen T.O."/>
            <person name="Devries R.P."/>
            <person name="Grigoriev I.V."/>
            <person name="Machida M."/>
            <person name="Baker S.E."/>
            <person name="Andersen M.R."/>
            <person name="Cantor M.N."/>
            <person name="Hua S.X."/>
        </authorList>
    </citation>
    <scope>NUCLEOTIDE SEQUENCE [LARGE SCALE GENOMIC DNA]</scope>
    <source>
        <strain evidence="7 8">CBS 117616</strain>
    </source>
</reference>
<dbReference type="PANTHER" id="PTHR21496">
    <property type="entry name" value="FERREDOXIN-RELATED"/>
    <property type="match status" value="1"/>
</dbReference>
<accession>A0ABQ6WF94</accession>
<dbReference type="Gene3D" id="2.102.10.10">
    <property type="entry name" value="Rieske [2Fe-2S] iron-sulphur domain"/>
    <property type="match status" value="1"/>
</dbReference>
<evidence type="ECO:0000313" key="8">
    <source>
        <dbReference type="Proteomes" id="UP000325395"/>
    </source>
</evidence>
<dbReference type="EMBL" id="ML735770">
    <property type="protein sequence ID" value="KAE8415278.1"/>
    <property type="molecule type" value="Genomic_DNA"/>
</dbReference>
<gene>
    <name evidence="7" type="ORF">BDV36DRAFT_263275</name>
</gene>
<comment type="cofactor">
    <cofactor evidence="5">
        <name>[2Fe-2S] cluster</name>
        <dbReference type="ChEBI" id="CHEBI:190135"/>
    </cofactor>
</comment>
<dbReference type="Pfam" id="PF00355">
    <property type="entry name" value="Rieske"/>
    <property type="match status" value="1"/>
</dbReference>
<keyword evidence="8" id="KW-1185">Reference proteome</keyword>
<evidence type="ECO:0000256" key="2">
    <source>
        <dbReference type="ARBA" id="ARBA00022723"/>
    </source>
</evidence>
<dbReference type="PROSITE" id="PS51296">
    <property type="entry name" value="RIESKE"/>
    <property type="match status" value="1"/>
</dbReference>
<evidence type="ECO:0000256" key="3">
    <source>
        <dbReference type="ARBA" id="ARBA00023004"/>
    </source>
</evidence>
<evidence type="ECO:0000256" key="1">
    <source>
        <dbReference type="ARBA" id="ARBA00022714"/>
    </source>
</evidence>
<dbReference type="InterPro" id="IPR036922">
    <property type="entry name" value="Rieske_2Fe-2S_sf"/>
</dbReference>
<name>A0ABQ6WF94_9EURO</name>
<keyword evidence="1" id="KW-0001">2Fe-2S</keyword>
<organism evidence="7 8">
    <name type="scientific">Aspergillus pseudocaelatus</name>
    <dbReference type="NCBI Taxonomy" id="1825620"/>
    <lineage>
        <taxon>Eukaryota</taxon>
        <taxon>Fungi</taxon>
        <taxon>Dikarya</taxon>
        <taxon>Ascomycota</taxon>
        <taxon>Pezizomycotina</taxon>
        <taxon>Eurotiomycetes</taxon>
        <taxon>Eurotiomycetidae</taxon>
        <taxon>Eurotiales</taxon>
        <taxon>Aspergillaceae</taxon>
        <taxon>Aspergillus</taxon>
        <taxon>Aspergillus subgen. Circumdati</taxon>
    </lineage>
</organism>